<dbReference type="Proteomes" id="UP000316270">
    <property type="component" value="Chromosome 15"/>
</dbReference>
<dbReference type="PANTHER" id="PTHR33112">
    <property type="entry name" value="DOMAIN PROTEIN, PUTATIVE-RELATED"/>
    <property type="match status" value="1"/>
</dbReference>
<organism evidence="3 4">
    <name type="scientific">Venturia effusa</name>
    <dbReference type="NCBI Taxonomy" id="50376"/>
    <lineage>
        <taxon>Eukaryota</taxon>
        <taxon>Fungi</taxon>
        <taxon>Dikarya</taxon>
        <taxon>Ascomycota</taxon>
        <taxon>Pezizomycotina</taxon>
        <taxon>Dothideomycetes</taxon>
        <taxon>Pleosporomycetidae</taxon>
        <taxon>Venturiales</taxon>
        <taxon>Venturiaceae</taxon>
        <taxon>Venturia</taxon>
    </lineage>
</organism>
<dbReference type="InterPro" id="IPR010730">
    <property type="entry name" value="HET"/>
</dbReference>
<accession>A0A517LLQ6</accession>
<reference evidence="3 4" key="1">
    <citation type="submission" date="2019-07" db="EMBL/GenBank/DDBJ databases">
        <title>Finished genome of Venturia effusa.</title>
        <authorList>
            <person name="Young C.A."/>
            <person name="Cox M.P."/>
            <person name="Ganley A.R.D."/>
            <person name="David W.J."/>
        </authorList>
    </citation>
    <scope>NUCLEOTIDE SEQUENCE [LARGE SCALE GENOMIC DNA]</scope>
    <source>
        <strain evidence="4">albino</strain>
    </source>
</reference>
<protein>
    <recommendedName>
        <fullName evidence="2">Heterokaryon incompatibility domain-containing protein</fullName>
    </recommendedName>
</protein>
<evidence type="ECO:0000313" key="4">
    <source>
        <dbReference type="Proteomes" id="UP000316270"/>
    </source>
</evidence>
<gene>
    <name evidence="3" type="ORF">FKW77_006876</name>
</gene>
<evidence type="ECO:0000313" key="3">
    <source>
        <dbReference type="EMBL" id="QDS76565.1"/>
    </source>
</evidence>
<keyword evidence="4" id="KW-1185">Reference proteome</keyword>
<proteinExistence type="predicted"/>
<sequence>MKRSGIKSPSPSLTPISSVTTPLSPSALPSLEIAQVVRHQDFDEEGHFSTDIRKLSIFCEESENTTVVSSGCSSCQKIIRTFVRDKLPRDPDAVDLGTWDELVHRKDCKCCQKLVAQLSKSMEQQDFDGPPASTMPITMVGNERIFMVFLTQGEIFSVSKLTKQGADVDSLKQELVNPGGMDWYDHMHGLGRGILPALELIPRKVKRRRAAEYYRIHPDWIDVARIEKWQAHCDKFHGGICHELSQWQTFPAATDLILIDVRQCCLLRIANTSNCNYVALSYVWGQHQNSLELRSSNQRDLCTVGFLQRPEIESQIPKTVLDAIVVARKIGSQFLWVDRLCIVQDSPTHLTQQLQQMASIYANSCFTIIAADGSDANYGLPGITSPRRHNETTFRFDIDLSMVKRPEVESFKRKPFWHSRAWTFQERAVSPRTLIFTNNTVYWDCLSARWFENIKASPDLSASHQTLRHRQHHQGESRTENKPLLEGRWPSYSLKIQPWPDLEQYFHLVDGFNGRNLTFETDALLAFTAIISAMSKSFPGGFHYGLPVFMFDIGLLWTSSTPLKRRTGFPTWSWLGWAGRISMSLPYSNQQDPKTRSILAPYGSSEVQNLVIFYKVPRNELHQIKVDNSYHVLRDEAQNADYSPPLQWTKSWDCLHRRFVFQHEDFPAYKLDFPYPVFPPVLDDESTSFTPHLSFEAQSCTLFLRTAWASGEEADLFVTIDLGTIDDQWAGTLGQTFRRTDDFKEDTACELIAISQQSAMIPRDEWGDVVDDVPFDEMKKIREIGTMAKYEFYNVLWIEWVDGVAYRKALGRVWKDAWERQEIKTIQVTLG</sequence>
<dbReference type="AlphaFoldDB" id="A0A517LLQ6"/>
<feature type="compositionally biased region" description="Polar residues" evidence="1">
    <location>
        <begin position="7"/>
        <end position="21"/>
    </location>
</feature>
<feature type="region of interest" description="Disordered" evidence="1">
    <location>
        <begin position="1"/>
        <end position="21"/>
    </location>
</feature>
<dbReference type="Pfam" id="PF06985">
    <property type="entry name" value="HET"/>
    <property type="match status" value="1"/>
</dbReference>
<feature type="domain" description="Heterokaryon incompatibility" evidence="2">
    <location>
        <begin position="277"/>
        <end position="426"/>
    </location>
</feature>
<dbReference type="OrthoDB" id="5428863at2759"/>
<dbReference type="STRING" id="50376.A0A517LLQ6"/>
<evidence type="ECO:0000256" key="1">
    <source>
        <dbReference type="SAM" id="MobiDB-lite"/>
    </source>
</evidence>
<name>A0A517LLQ6_9PEZI</name>
<evidence type="ECO:0000259" key="2">
    <source>
        <dbReference type="Pfam" id="PF06985"/>
    </source>
</evidence>
<dbReference type="PANTHER" id="PTHR33112:SF1">
    <property type="entry name" value="HETEROKARYON INCOMPATIBILITY DOMAIN-CONTAINING PROTEIN"/>
    <property type="match status" value="1"/>
</dbReference>
<dbReference type="EMBL" id="CP042199">
    <property type="protein sequence ID" value="QDS76565.1"/>
    <property type="molecule type" value="Genomic_DNA"/>
</dbReference>